<reference evidence="3" key="1">
    <citation type="submission" date="2023-05" db="EMBL/GenBank/DDBJ databases">
        <title>Comparative genomics of Bacillaceae isolates and their secondary metabolite potential.</title>
        <authorList>
            <person name="Song L."/>
            <person name="Nielsen L.J."/>
            <person name="Mohite O."/>
            <person name="Xu X."/>
            <person name="Weber T."/>
            <person name="Kovacs A.T."/>
        </authorList>
    </citation>
    <scope>NUCLEOTIDE SEQUENCE</scope>
    <source>
        <strain evidence="3">XLM17</strain>
    </source>
</reference>
<evidence type="ECO:0000313" key="4">
    <source>
        <dbReference type="Proteomes" id="UP001178288"/>
    </source>
</evidence>
<protein>
    <submittedName>
        <fullName evidence="3">Xaa-Pro peptidase family protein</fullName>
    </submittedName>
</protein>
<dbReference type="Proteomes" id="UP001178288">
    <property type="component" value="Chromosome"/>
</dbReference>
<dbReference type="InterPro" id="IPR036005">
    <property type="entry name" value="Creatinase/aminopeptidase-like"/>
</dbReference>
<dbReference type="SUPFAM" id="SSF53092">
    <property type="entry name" value="Creatinase/prolidase N-terminal domain"/>
    <property type="match status" value="1"/>
</dbReference>
<dbReference type="Pfam" id="PF00557">
    <property type="entry name" value="Peptidase_M24"/>
    <property type="match status" value="1"/>
</dbReference>
<evidence type="ECO:0000259" key="1">
    <source>
        <dbReference type="Pfam" id="PF00557"/>
    </source>
</evidence>
<evidence type="ECO:0000313" key="3">
    <source>
        <dbReference type="EMBL" id="WHY83924.1"/>
    </source>
</evidence>
<accession>A0AA95S967</accession>
<dbReference type="PANTHER" id="PTHR46112:SF2">
    <property type="entry name" value="XAA-PRO AMINOPEPTIDASE P-RELATED"/>
    <property type="match status" value="1"/>
</dbReference>
<dbReference type="InterPro" id="IPR050659">
    <property type="entry name" value="Peptidase_M24B"/>
</dbReference>
<organism evidence="3 4">
    <name type="scientific">Neobacillus novalis</name>
    <dbReference type="NCBI Taxonomy" id="220687"/>
    <lineage>
        <taxon>Bacteria</taxon>
        <taxon>Bacillati</taxon>
        <taxon>Bacillota</taxon>
        <taxon>Bacilli</taxon>
        <taxon>Bacillales</taxon>
        <taxon>Bacillaceae</taxon>
        <taxon>Neobacillus</taxon>
    </lineage>
</organism>
<dbReference type="InterPro" id="IPR029149">
    <property type="entry name" value="Creatin/AminoP/Spt16_N"/>
</dbReference>
<feature type="domain" description="Peptidase M24" evidence="1">
    <location>
        <begin position="147"/>
        <end position="381"/>
    </location>
</feature>
<dbReference type="InterPro" id="IPR000994">
    <property type="entry name" value="Pept_M24"/>
</dbReference>
<proteinExistence type="predicted"/>
<dbReference type="KEGG" id="nnv:QNH39_14640"/>
<dbReference type="RefSeq" id="WP_066087839.1">
    <property type="nucleotide sequence ID" value="NZ_CP126114.1"/>
</dbReference>
<gene>
    <name evidence="3" type="ORF">QNH39_14640</name>
</gene>
<feature type="domain" description="Creatinase N-terminal" evidence="2">
    <location>
        <begin position="12"/>
        <end position="139"/>
    </location>
</feature>
<dbReference type="Gene3D" id="3.90.230.10">
    <property type="entry name" value="Creatinase/methionine aminopeptidase superfamily"/>
    <property type="match status" value="1"/>
</dbReference>
<dbReference type="SUPFAM" id="SSF55920">
    <property type="entry name" value="Creatinase/aminopeptidase"/>
    <property type="match status" value="1"/>
</dbReference>
<dbReference type="InterPro" id="IPR000587">
    <property type="entry name" value="Creatinase_N"/>
</dbReference>
<keyword evidence="4" id="KW-1185">Reference proteome</keyword>
<dbReference type="Pfam" id="PF01321">
    <property type="entry name" value="Creatinase_N"/>
    <property type="match status" value="1"/>
</dbReference>
<evidence type="ECO:0000259" key="2">
    <source>
        <dbReference type="Pfam" id="PF01321"/>
    </source>
</evidence>
<dbReference type="Gene3D" id="3.40.350.10">
    <property type="entry name" value="Creatinase/prolidase N-terminal domain"/>
    <property type="match status" value="1"/>
</dbReference>
<name>A0AA95S967_9BACI</name>
<sequence>MAVVQDFEIHSRIRGLQELLRQNHIFAVLIQKPKNLYYYSGSGQPANLWVPAEGDPILFSRRAFTLTKEDSSIPNIQMANSFREMVQYLKEVNGFPAPTHYIGVETDIVPYNVIKKIKESFLTSNIKNITNIIMNQRLIKSEYEIQQIRNAAVLWTKGHEAILKSEPVGKKEYELAALMEYEARRNGGDGFVSFHRWDGCLPGGGIVASQENSWIVSGHAMTVTGVGLSPALPWGASNRTLQTGEMVVFDYGICKEAYHCDMARTYSIGKANPKQMDLWKRLVEVHLQVIDQVKPGVTGAQLYFHALEIVRKIGLEDYFMGVENDRGAYIGHSIGLEIDEWPVIGPKANEPLEVNSIITLEPKFMIPELGSVMVEDDLLITPNGYEIIGSVGHELFEIS</sequence>
<dbReference type="AlphaFoldDB" id="A0AA95S967"/>
<dbReference type="EMBL" id="CP126114">
    <property type="protein sequence ID" value="WHY83924.1"/>
    <property type="molecule type" value="Genomic_DNA"/>
</dbReference>
<dbReference type="PANTHER" id="PTHR46112">
    <property type="entry name" value="AMINOPEPTIDASE"/>
    <property type="match status" value="1"/>
</dbReference>